<evidence type="ECO:0000313" key="6">
    <source>
        <dbReference type="Proteomes" id="UP000006512"/>
    </source>
</evidence>
<dbReference type="Pfam" id="PF00015">
    <property type="entry name" value="MCPsignal"/>
    <property type="match status" value="1"/>
</dbReference>
<name>F4QSE3_9CAUL</name>
<proteinExistence type="predicted"/>
<dbReference type="InterPro" id="IPR004089">
    <property type="entry name" value="MCPsignal_dom"/>
</dbReference>
<dbReference type="SMART" id="SM00283">
    <property type="entry name" value="MA"/>
    <property type="match status" value="1"/>
</dbReference>
<evidence type="ECO:0000256" key="1">
    <source>
        <dbReference type="ARBA" id="ARBA00023224"/>
    </source>
</evidence>
<dbReference type="HOGENOM" id="CLU_000445_107_27_5"/>
<dbReference type="GO" id="GO:0007165">
    <property type="term" value="P:signal transduction"/>
    <property type="evidence" value="ECO:0007669"/>
    <property type="project" value="UniProtKB-KW"/>
</dbReference>
<gene>
    <name evidence="5" type="ORF">ABI_40860</name>
</gene>
<dbReference type="Proteomes" id="UP000006512">
    <property type="component" value="Unassembled WGS sequence"/>
</dbReference>
<organism evidence="5 6">
    <name type="scientific">Asticcacaulis biprosthecium C19</name>
    <dbReference type="NCBI Taxonomy" id="715226"/>
    <lineage>
        <taxon>Bacteria</taxon>
        <taxon>Pseudomonadati</taxon>
        <taxon>Pseudomonadota</taxon>
        <taxon>Alphaproteobacteria</taxon>
        <taxon>Caulobacterales</taxon>
        <taxon>Caulobacteraceae</taxon>
        <taxon>Asticcacaulis</taxon>
    </lineage>
</organism>
<dbReference type="SUPFAM" id="SSF58104">
    <property type="entry name" value="Methyl-accepting chemotaxis protein (MCP) signaling domain"/>
    <property type="match status" value="1"/>
</dbReference>
<dbReference type="AlphaFoldDB" id="F4QSE3"/>
<dbReference type="EMBL" id="GL883080">
    <property type="protein sequence ID" value="EGF89663.1"/>
    <property type="molecule type" value="Genomic_DNA"/>
</dbReference>
<keyword evidence="3" id="KW-0472">Membrane</keyword>
<accession>F4QSE3</accession>
<dbReference type="Gene3D" id="1.10.287.950">
    <property type="entry name" value="Methyl-accepting chemotaxis protein"/>
    <property type="match status" value="1"/>
</dbReference>
<evidence type="ECO:0000313" key="5">
    <source>
        <dbReference type="EMBL" id="EGF89663.1"/>
    </source>
</evidence>
<sequence length="607" mass="63597">MRLLSVIILVPVCVTAWFLVQAHLSVMTFTDREVTGTTSLAPLWNMVAAGAVDAAAMPADIEASKAFAAKNPDMMDVAALAGLGDTRGKALMQSGHDLIHQVGDRSNLTLDPDLDSFYMMYLVTANIPDVIMEGYKLRNSTSGAAVDVSAFQTAVDEVIEDAERSAKGRGFSKPGADFEAKLVAFAAAAKTFETDQGSDAWTGLVSVTGELFASGNSELTALLQARIARTKTTMSLQLAFSLLALVIALGLSQLIGIGLAKRLSVLSSLMQKLTRGEAVPAIPYQSDRHETGVIVETLSAFKETLAQTERMRLIQHETEEASINNRRLAMLDLADEFERTLVAVVGRLAESAKTLASSASELTSDADTTSQRSAEAATQLEATSMNVQSVASATEEMSASSQTIASQAHIAADAAVTAAVEAEAAMRVVDELKSAAQRIGTAVSLISTITSQTNLLALNATIEAARAGDAGRGFSIVAAEVKALAAQTARATEEINLQVRGVQEATAHAADVMVLVSDGVLRLKEISQGILDSAGQQSAAVGEISQSTQEVATSAREISTTVGDLSKIAGHTGLKAGEALNEIHRLSSQMQDLQTAADGFLNGIRAA</sequence>
<dbReference type="GO" id="GO:0016020">
    <property type="term" value="C:membrane"/>
    <property type="evidence" value="ECO:0007669"/>
    <property type="project" value="InterPro"/>
</dbReference>
<evidence type="ECO:0000256" key="2">
    <source>
        <dbReference type="PROSITE-ProRule" id="PRU00284"/>
    </source>
</evidence>
<protein>
    <submittedName>
        <fullName evidence="5">Methyl-accepting chemotaxis protein MCP signaling domain protein</fullName>
    </submittedName>
</protein>
<reference evidence="6" key="1">
    <citation type="submission" date="2011-03" db="EMBL/GenBank/DDBJ databases">
        <title>Draft genome sequence of Brevundimonas diminuta.</title>
        <authorList>
            <person name="Brown P.J.B."/>
            <person name="Buechlein A."/>
            <person name="Hemmerich C."/>
            <person name="Brun Y.V."/>
        </authorList>
    </citation>
    <scope>NUCLEOTIDE SEQUENCE [LARGE SCALE GENOMIC DNA]</scope>
    <source>
        <strain evidence="6">C19</strain>
    </source>
</reference>
<evidence type="ECO:0000259" key="4">
    <source>
        <dbReference type="PROSITE" id="PS50111"/>
    </source>
</evidence>
<dbReference type="eggNOG" id="COG0840">
    <property type="taxonomic scope" value="Bacteria"/>
</dbReference>
<evidence type="ECO:0000256" key="3">
    <source>
        <dbReference type="SAM" id="Phobius"/>
    </source>
</evidence>
<keyword evidence="1 2" id="KW-0807">Transducer</keyword>
<feature type="domain" description="Methyl-accepting transducer" evidence="4">
    <location>
        <begin position="351"/>
        <end position="566"/>
    </location>
</feature>
<keyword evidence="3" id="KW-1133">Transmembrane helix</keyword>
<dbReference type="PANTHER" id="PTHR32089:SF112">
    <property type="entry name" value="LYSOZYME-LIKE PROTEIN-RELATED"/>
    <property type="match status" value="1"/>
</dbReference>
<dbReference type="PROSITE" id="PS50111">
    <property type="entry name" value="CHEMOTAXIS_TRANSDUC_2"/>
    <property type="match status" value="1"/>
</dbReference>
<dbReference type="STRING" id="715226.ABI_40860"/>
<keyword evidence="3" id="KW-0812">Transmembrane</keyword>
<dbReference type="PANTHER" id="PTHR32089">
    <property type="entry name" value="METHYL-ACCEPTING CHEMOTAXIS PROTEIN MCPB"/>
    <property type="match status" value="1"/>
</dbReference>
<keyword evidence="6" id="KW-1185">Reference proteome</keyword>
<feature type="transmembrane region" description="Helical" evidence="3">
    <location>
        <begin position="238"/>
        <end position="260"/>
    </location>
</feature>